<dbReference type="Proteomes" id="UP000298424">
    <property type="component" value="Unassembled WGS sequence"/>
</dbReference>
<organism evidence="1 2">
    <name type="scientific">Cryobacterium lyxosi</name>
    <dbReference type="NCBI Taxonomy" id="1259228"/>
    <lineage>
        <taxon>Bacteria</taxon>
        <taxon>Bacillati</taxon>
        <taxon>Actinomycetota</taxon>
        <taxon>Actinomycetes</taxon>
        <taxon>Micrococcales</taxon>
        <taxon>Microbacteriaceae</taxon>
        <taxon>Cryobacterium</taxon>
    </lineage>
</organism>
<dbReference type="EMBL" id="SOGT01000012">
    <property type="protein sequence ID" value="TFD25192.1"/>
    <property type="molecule type" value="Genomic_DNA"/>
</dbReference>
<dbReference type="OrthoDB" id="154268at2"/>
<gene>
    <name evidence="1" type="ORF">E3T27_10525</name>
</gene>
<evidence type="ECO:0000313" key="1">
    <source>
        <dbReference type="EMBL" id="TFD25192.1"/>
    </source>
</evidence>
<dbReference type="AlphaFoldDB" id="A0A4R8ZCY0"/>
<protein>
    <submittedName>
        <fullName evidence="1">Uncharacterized protein</fullName>
    </submittedName>
</protein>
<evidence type="ECO:0000313" key="2">
    <source>
        <dbReference type="Proteomes" id="UP000298424"/>
    </source>
</evidence>
<reference evidence="1 2" key="1">
    <citation type="submission" date="2019-03" db="EMBL/GenBank/DDBJ databases">
        <title>Genomics of glacier-inhabiting Cryobacterium strains.</title>
        <authorList>
            <person name="Liu Q."/>
            <person name="Xin Y.-H."/>
        </authorList>
    </citation>
    <scope>NUCLEOTIDE SEQUENCE [LARGE SCALE GENOMIC DNA]</scope>
    <source>
        <strain evidence="1 2">TMT1-1</strain>
    </source>
</reference>
<sequence length="220" mass="24997">MLSRDLIRLYPELYHVAADGSWPAIWRHGLLSPAALVTRWGVKQGAPQAAILGKRRGESRVLEHAQFGTAVIRHQKAIHEPSLEDALEDMTLAEWYAALNDRVFFHLQPRLLRDLLNARSYRDDAHTVITVNTRSLVAAHEDEIELSAINSGFAQRHNKEPRGRGTFESIEDYRHPARSHAVTKGQDIAELAIARGVRDLRDHVVRVERMREGTVLERLT</sequence>
<keyword evidence="2" id="KW-1185">Reference proteome</keyword>
<proteinExistence type="predicted"/>
<name>A0A4R8ZCY0_9MICO</name>
<dbReference type="InterPro" id="IPR054271">
    <property type="entry name" value="DUF7002"/>
</dbReference>
<dbReference type="RefSeq" id="WP_134572638.1">
    <property type="nucleotide sequence ID" value="NZ_SOGT01000012.1"/>
</dbReference>
<comment type="caution">
    <text evidence="1">The sequence shown here is derived from an EMBL/GenBank/DDBJ whole genome shotgun (WGS) entry which is preliminary data.</text>
</comment>
<accession>A0A4R8ZCY0</accession>
<dbReference type="Pfam" id="PF22531">
    <property type="entry name" value="DUF7002"/>
    <property type="match status" value="1"/>
</dbReference>